<dbReference type="STRING" id="42253.NITMOv2_4074"/>
<dbReference type="InterPro" id="IPR013767">
    <property type="entry name" value="PAS_fold"/>
</dbReference>
<evidence type="ECO:0000313" key="20">
    <source>
        <dbReference type="Proteomes" id="UP000069205"/>
    </source>
</evidence>
<dbReference type="CDD" id="cd00130">
    <property type="entry name" value="PAS"/>
    <property type="match status" value="1"/>
</dbReference>
<evidence type="ECO:0000256" key="3">
    <source>
        <dbReference type="ARBA" id="ARBA00012438"/>
    </source>
</evidence>
<dbReference type="Pfam" id="PF00072">
    <property type="entry name" value="Response_reg"/>
    <property type="match status" value="1"/>
</dbReference>
<dbReference type="SUPFAM" id="SSF47384">
    <property type="entry name" value="Homodimeric domain of signal transducing histidine kinase"/>
    <property type="match status" value="1"/>
</dbReference>
<dbReference type="KEGG" id="nmv:NITMOv2_4074"/>
<feature type="transmembrane region" description="Helical" evidence="14">
    <location>
        <begin position="18"/>
        <end position="38"/>
    </location>
</feature>
<dbReference type="EC" id="2.7.13.3" evidence="3"/>
<keyword evidence="5 13" id="KW-0597">Phosphoprotein</keyword>
<dbReference type="Gene3D" id="3.30.450.40">
    <property type="match status" value="1"/>
</dbReference>
<dbReference type="PROSITE" id="PS50113">
    <property type="entry name" value="PAC"/>
    <property type="match status" value="1"/>
</dbReference>
<dbReference type="PANTHER" id="PTHR43065:SF42">
    <property type="entry name" value="TWO-COMPONENT SENSOR PPRA"/>
    <property type="match status" value="1"/>
</dbReference>
<dbReference type="SMART" id="SM00091">
    <property type="entry name" value="PAS"/>
    <property type="match status" value="1"/>
</dbReference>
<evidence type="ECO:0000259" key="15">
    <source>
        <dbReference type="PROSITE" id="PS50109"/>
    </source>
</evidence>
<feature type="domain" description="PAS" evidence="17">
    <location>
        <begin position="352"/>
        <end position="423"/>
    </location>
</feature>
<dbReference type="GO" id="GO:0005524">
    <property type="term" value="F:ATP binding"/>
    <property type="evidence" value="ECO:0007669"/>
    <property type="project" value="UniProtKB-KW"/>
</dbReference>
<dbReference type="Gene3D" id="3.30.565.10">
    <property type="entry name" value="Histidine kinase-like ATPase, C-terminal domain"/>
    <property type="match status" value="1"/>
</dbReference>
<dbReference type="InterPro" id="IPR001789">
    <property type="entry name" value="Sig_transdc_resp-reg_receiver"/>
</dbReference>
<dbReference type="PANTHER" id="PTHR43065">
    <property type="entry name" value="SENSOR HISTIDINE KINASE"/>
    <property type="match status" value="1"/>
</dbReference>
<dbReference type="InterPro" id="IPR029016">
    <property type="entry name" value="GAF-like_dom_sf"/>
</dbReference>
<evidence type="ECO:0000256" key="9">
    <source>
        <dbReference type="ARBA" id="ARBA00022777"/>
    </source>
</evidence>
<dbReference type="PROSITE" id="PS50110">
    <property type="entry name" value="RESPONSE_REGULATORY"/>
    <property type="match status" value="1"/>
</dbReference>
<dbReference type="InterPro" id="IPR000014">
    <property type="entry name" value="PAS"/>
</dbReference>
<dbReference type="InterPro" id="IPR035965">
    <property type="entry name" value="PAS-like_dom_sf"/>
</dbReference>
<evidence type="ECO:0000259" key="17">
    <source>
        <dbReference type="PROSITE" id="PS50112"/>
    </source>
</evidence>
<sequence>MSFPVTSSAGAEWRRYRWLPSLIVLMTVLALGLGTFLLRYVERHLVAASGEELMLAAAEVADKLDRLLFERYGDAQMMARAFALRASDRAFLTGYLDWMKTAYAPMYAWLGVTNQQGIMIAATDEHLVGQDYNRSAWFQAARVRREIVSDDVMIHDADNGVETVGFSAPILDSQGNFLGVVTSRIAVPTIEEVTTRTIRSLEQRSGFVGSVEYQMLTRSGRVFVDSDLEHKGNLNLLSMGLPSAAASRDGGPGFIEEEHLRRHVGVVTGYASTKGFDDFPGYGWTVLMRMDRDYVLQPIRSILWKVGIAGTVVWVPLLVLLLWSTSRLRAECRQAQQESAWARAAEAALLQSQERNRAIVDTALDGVVTIDAAGIVTDWNAQAAAIFGWSRQEALGRLLTDTIIPARDRDAHFKGIQEFLRTSEGSILNRRVEITARHKDGREFPVELSVSPARIGEAYIFSAFIRDITDRRRTERRLASQYAVTRVLSESRTLEEAVPKIIQAVGESLEWDLGVFWRFDKPTGTLRCLDQWKSASIEADEFVMATWRQVFKPGAGLPGRIWESGQPVWITDVAQDGNFLRAEAAAKGGLHGAFGFPIRVAGDVEGVVELFSRQVREPDDELLKMVADIGLKIGQFGERARAEDALHQTEAQLRQSQKMEAVGRLAGGVAHDFNNLLTVIRGYSELILTRLAPTDPMHREMEEVKKAADRAAGLTGQLLAFSRRQFVSAKVVDLNAVIMNMDGMLRRLLGEDIIELCADLDQQLGSIKADPGQIEQVIMNLAVNARDAMPTGGRLTIETRNVTIGKGPRRETMVLEEGSYVLLAVRDTGHGMNEETQSHLFEPFFTTKEKGKGTGLGLSTVYGIVKQSGGTIGVESKQGRGTTFKIFFPRVDEAAQRADVGTGAAGHARGRETILLVEDEPAVRGLVHEALRLHGYTVLVARHGIEALLTGAKHLGPIHLLLTDVVMPQMSGPEVAEKLTAVRPDMKVLYMSGYPDHPVFSQGVKRETAFLQKPFTPNVLMQKVREVLDSVKVA</sequence>
<evidence type="ECO:0000256" key="13">
    <source>
        <dbReference type="PROSITE-ProRule" id="PRU00169"/>
    </source>
</evidence>
<dbReference type="InterPro" id="IPR000700">
    <property type="entry name" value="PAS-assoc_C"/>
</dbReference>
<feature type="domain" description="Response regulatory" evidence="16">
    <location>
        <begin position="913"/>
        <end position="1028"/>
    </location>
</feature>
<dbReference type="InterPro" id="IPR003018">
    <property type="entry name" value="GAF"/>
</dbReference>
<dbReference type="GO" id="GO:0000155">
    <property type="term" value="F:phosphorelay sensor kinase activity"/>
    <property type="evidence" value="ECO:0007669"/>
    <property type="project" value="InterPro"/>
</dbReference>
<evidence type="ECO:0000256" key="7">
    <source>
        <dbReference type="ARBA" id="ARBA00022692"/>
    </source>
</evidence>
<dbReference type="InterPro" id="IPR004358">
    <property type="entry name" value="Sig_transdc_His_kin-like_C"/>
</dbReference>
<dbReference type="InterPro" id="IPR005467">
    <property type="entry name" value="His_kinase_dom"/>
</dbReference>
<dbReference type="CDD" id="cd00082">
    <property type="entry name" value="HisKA"/>
    <property type="match status" value="1"/>
</dbReference>
<dbReference type="Proteomes" id="UP000069205">
    <property type="component" value="Chromosome"/>
</dbReference>
<comment type="catalytic activity">
    <reaction evidence="1">
        <text>ATP + protein L-histidine = ADP + protein N-phospho-L-histidine.</text>
        <dbReference type="EC" id="2.7.13.3"/>
    </reaction>
</comment>
<evidence type="ECO:0000256" key="11">
    <source>
        <dbReference type="ARBA" id="ARBA00022989"/>
    </source>
</evidence>
<dbReference type="NCBIfam" id="TIGR00229">
    <property type="entry name" value="sensory_box"/>
    <property type="match status" value="1"/>
</dbReference>
<dbReference type="PRINTS" id="PR00344">
    <property type="entry name" value="BCTRLSENSOR"/>
</dbReference>
<keyword evidence="9 19" id="KW-0418">Kinase</keyword>
<dbReference type="RefSeq" id="WP_145976425.1">
    <property type="nucleotide sequence ID" value="NZ_CP011801.1"/>
</dbReference>
<dbReference type="GO" id="GO:0006355">
    <property type="term" value="P:regulation of DNA-templated transcription"/>
    <property type="evidence" value="ECO:0007669"/>
    <property type="project" value="InterPro"/>
</dbReference>
<dbReference type="Pfam" id="PF02518">
    <property type="entry name" value="HATPase_c"/>
    <property type="match status" value="1"/>
</dbReference>
<dbReference type="SUPFAM" id="SSF103190">
    <property type="entry name" value="Sensory domain-like"/>
    <property type="match status" value="1"/>
</dbReference>
<organism evidence="19 20">
    <name type="scientific">Nitrospira moscoviensis</name>
    <dbReference type="NCBI Taxonomy" id="42253"/>
    <lineage>
        <taxon>Bacteria</taxon>
        <taxon>Pseudomonadati</taxon>
        <taxon>Nitrospirota</taxon>
        <taxon>Nitrospiria</taxon>
        <taxon>Nitrospirales</taxon>
        <taxon>Nitrospiraceae</taxon>
        <taxon>Nitrospira</taxon>
    </lineage>
</organism>
<dbReference type="InterPro" id="IPR036097">
    <property type="entry name" value="HisK_dim/P_sf"/>
</dbReference>
<dbReference type="SMART" id="SM00086">
    <property type="entry name" value="PAC"/>
    <property type="match status" value="1"/>
</dbReference>
<keyword evidence="12" id="KW-0902">Two-component regulatory system</keyword>
<evidence type="ECO:0000256" key="2">
    <source>
        <dbReference type="ARBA" id="ARBA00004651"/>
    </source>
</evidence>
<dbReference type="Pfam" id="PF00512">
    <property type="entry name" value="HisKA"/>
    <property type="match status" value="1"/>
</dbReference>
<gene>
    <name evidence="19" type="ORF">NITMOv2_4074</name>
</gene>
<evidence type="ECO:0000256" key="6">
    <source>
        <dbReference type="ARBA" id="ARBA00022679"/>
    </source>
</evidence>
<evidence type="ECO:0000259" key="18">
    <source>
        <dbReference type="PROSITE" id="PS50113"/>
    </source>
</evidence>
<feature type="domain" description="PAC" evidence="18">
    <location>
        <begin position="430"/>
        <end position="480"/>
    </location>
</feature>
<dbReference type="OrthoDB" id="9772100at2"/>
<evidence type="ECO:0000259" key="16">
    <source>
        <dbReference type="PROSITE" id="PS50110"/>
    </source>
</evidence>
<comment type="subcellular location">
    <subcellularLocation>
        <location evidence="2">Cell membrane</location>
        <topology evidence="2">Multi-pass membrane protein</topology>
    </subcellularLocation>
</comment>
<dbReference type="PROSITE" id="PS50109">
    <property type="entry name" value="HIS_KIN"/>
    <property type="match status" value="1"/>
</dbReference>
<protein>
    <recommendedName>
        <fullName evidence="3">histidine kinase</fullName>
        <ecNumber evidence="3">2.7.13.3</ecNumber>
    </recommendedName>
</protein>
<dbReference type="Pfam" id="PF13185">
    <property type="entry name" value="GAF_2"/>
    <property type="match status" value="1"/>
</dbReference>
<dbReference type="Gene3D" id="3.30.450.20">
    <property type="entry name" value="PAS domain"/>
    <property type="match status" value="2"/>
</dbReference>
<dbReference type="Gene3D" id="1.10.287.130">
    <property type="match status" value="1"/>
</dbReference>
<keyword evidence="4" id="KW-1003">Cell membrane</keyword>
<accession>A0A0K2GHM6</accession>
<dbReference type="SMART" id="SM00387">
    <property type="entry name" value="HATPase_c"/>
    <property type="match status" value="1"/>
</dbReference>
<dbReference type="SUPFAM" id="SSF55785">
    <property type="entry name" value="PYP-like sensor domain (PAS domain)"/>
    <property type="match status" value="1"/>
</dbReference>
<dbReference type="CDD" id="cd18773">
    <property type="entry name" value="PDC1_HK_sensor"/>
    <property type="match status" value="1"/>
</dbReference>
<keyword evidence="10" id="KW-0067">ATP-binding</keyword>
<dbReference type="GO" id="GO:0005886">
    <property type="term" value="C:plasma membrane"/>
    <property type="evidence" value="ECO:0007669"/>
    <property type="project" value="UniProtKB-SubCell"/>
</dbReference>
<dbReference type="InterPro" id="IPR001610">
    <property type="entry name" value="PAC"/>
</dbReference>
<name>A0A0K2GHM6_NITMO</name>
<keyword evidence="11 14" id="KW-1133">Transmembrane helix</keyword>
<feature type="modified residue" description="4-aspartylphosphate" evidence="13">
    <location>
        <position position="964"/>
    </location>
</feature>
<keyword evidence="7 14" id="KW-0812">Transmembrane</keyword>
<dbReference type="PATRIC" id="fig|42253.5.peg.4022"/>
<dbReference type="EMBL" id="CP011801">
    <property type="protein sequence ID" value="ALA60458.1"/>
    <property type="molecule type" value="Genomic_DNA"/>
</dbReference>
<dbReference type="PROSITE" id="PS50112">
    <property type="entry name" value="PAS"/>
    <property type="match status" value="1"/>
</dbReference>
<dbReference type="InterPro" id="IPR036890">
    <property type="entry name" value="HATPase_C_sf"/>
</dbReference>
<evidence type="ECO:0000256" key="10">
    <source>
        <dbReference type="ARBA" id="ARBA00022840"/>
    </source>
</evidence>
<keyword evidence="20" id="KW-1185">Reference proteome</keyword>
<dbReference type="SMART" id="SM00065">
    <property type="entry name" value="GAF"/>
    <property type="match status" value="1"/>
</dbReference>
<dbReference type="InterPro" id="IPR029151">
    <property type="entry name" value="Sensor-like_sf"/>
</dbReference>
<dbReference type="AlphaFoldDB" id="A0A0K2GHM6"/>
<dbReference type="InterPro" id="IPR003594">
    <property type="entry name" value="HATPase_dom"/>
</dbReference>
<evidence type="ECO:0000256" key="5">
    <source>
        <dbReference type="ARBA" id="ARBA00022553"/>
    </source>
</evidence>
<keyword evidence="14" id="KW-0472">Membrane</keyword>
<dbReference type="SUPFAM" id="SSF55781">
    <property type="entry name" value="GAF domain-like"/>
    <property type="match status" value="1"/>
</dbReference>
<reference evidence="19 20" key="1">
    <citation type="journal article" date="2015" name="Proc. Natl. Acad. Sci. U.S.A.">
        <title>Expanded metabolic versatility of ubiquitous nitrite-oxidizing bacteria from the genus Nitrospira.</title>
        <authorList>
            <person name="Koch H."/>
            <person name="Lucker S."/>
            <person name="Albertsen M."/>
            <person name="Kitzinger K."/>
            <person name="Herbold C."/>
            <person name="Spieck E."/>
            <person name="Nielsen P.H."/>
            <person name="Wagner M."/>
            <person name="Daims H."/>
        </authorList>
    </citation>
    <scope>NUCLEOTIDE SEQUENCE [LARGE SCALE GENOMIC DNA]</scope>
    <source>
        <strain evidence="19 20">NSP M-1</strain>
    </source>
</reference>
<feature type="transmembrane region" description="Helical" evidence="14">
    <location>
        <begin position="302"/>
        <end position="323"/>
    </location>
</feature>
<evidence type="ECO:0000256" key="4">
    <source>
        <dbReference type="ARBA" id="ARBA00022475"/>
    </source>
</evidence>
<keyword evidence="6 19" id="KW-0808">Transferase</keyword>
<dbReference type="Gene3D" id="3.40.50.2300">
    <property type="match status" value="1"/>
</dbReference>
<dbReference type="SMART" id="SM00448">
    <property type="entry name" value="REC"/>
    <property type="match status" value="1"/>
</dbReference>
<evidence type="ECO:0000256" key="8">
    <source>
        <dbReference type="ARBA" id="ARBA00022741"/>
    </source>
</evidence>
<dbReference type="SMART" id="SM00388">
    <property type="entry name" value="HisKA"/>
    <property type="match status" value="1"/>
</dbReference>
<dbReference type="Pfam" id="PF00989">
    <property type="entry name" value="PAS"/>
    <property type="match status" value="1"/>
</dbReference>
<keyword evidence="8" id="KW-0547">Nucleotide-binding</keyword>
<evidence type="ECO:0000313" key="19">
    <source>
        <dbReference type="EMBL" id="ALA60458.1"/>
    </source>
</evidence>
<dbReference type="SUPFAM" id="SSF55874">
    <property type="entry name" value="ATPase domain of HSP90 chaperone/DNA topoisomerase II/histidine kinase"/>
    <property type="match status" value="1"/>
</dbReference>
<proteinExistence type="predicted"/>
<evidence type="ECO:0000256" key="12">
    <source>
        <dbReference type="ARBA" id="ARBA00023012"/>
    </source>
</evidence>
<dbReference type="InterPro" id="IPR011006">
    <property type="entry name" value="CheY-like_superfamily"/>
</dbReference>
<evidence type="ECO:0000256" key="1">
    <source>
        <dbReference type="ARBA" id="ARBA00000085"/>
    </source>
</evidence>
<feature type="domain" description="Histidine kinase" evidence="15">
    <location>
        <begin position="668"/>
        <end position="892"/>
    </location>
</feature>
<dbReference type="InterPro" id="IPR003661">
    <property type="entry name" value="HisK_dim/P_dom"/>
</dbReference>
<dbReference type="SUPFAM" id="SSF52172">
    <property type="entry name" value="CheY-like"/>
    <property type="match status" value="1"/>
</dbReference>
<evidence type="ECO:0000256" key="14">
    <source>
        <dbReference type="SAM" id="Phobius"/>
    </source>
</evidence>